<name>A0A1G6GJU6_9GAMM</name>
<protein>
    <submittedName>
        <fullName evidence="1">Uncharacterized protein</fullName>
    </submittedName>
</protein>
<evidence type="ECO:0000313" key="1">
    <source>
        <dbReference type="EMBL" id="SDB82268.1"/>
    </source>
</evidence>
<accession>A0A1G6GJU6</accession>
<keyword evidence="2" id="KW-1185">Reference proteome</keyword>
<gene>
    <name evidence="1" type="ORF">SAMN05421749_10178</name>
</gene>
<dbReference type="EMBL" id="FMYK01000001">
    <property type="protein sequence ID" value="SDB82268.1"/>
    <property type="molecule type" value="Genomic_DNA"/>
</dbReference>
<dbReference type="Proteomes" id="UP000242317">
    <property type="component" value="Unassembled WGS sequence"/>
</dbReference>
<organism evidence="1 2">
    <name type="scientific">Acinetobacter marinus</name>
    <dbReference type="NCBI Taxonomy" id="281375"/>
    <lineage>
        <taxon>Bacteria</taxon>
        <taxon>Pseudomonadati</taxon>
        <taxon>Pseudomonadota</taxon>
        <taxon>Gammaproteobacteria</taxon>
        <taxon>Moraxellales</taxon>
        <taxon>Moraxellaceae</taxon>
        <taxon>Acinetobacter</taxon>
    </lineage>
</organism>
<reference evidence="2" key="1">
    <citation type="submission" date="2016-09" db="EMBL/GenBank/DDBJ databases">
        <authorList>
            <person name="Varghese N."/>
            <person name="Submissions S."/>
        </authorList>
    </citation>
    <scope>NUCLEOTIDE SEQUENCE [LARGE SCALE GENOMIC DNA]</scope>
    <source>
        <strain evidence="2">ANC 3699</strain>
    </source>
</reference>
<proteinExistence type="predicted"/>
<dbReference type="OrthoDB" id="2528990at2"/>
<evidence type="ECO:0000313" key="2">
    <source>
        <dbReference type="Proteomes" id="UP000242317"/>
    </source>
</evidence>
<dbReference type="RefSeq" id="WP_092614418.1">
    <property type="nucleotide sequence ID" value="NZ_FMYK01000001.1"/>
</dbReference>
<sequence length="322" mass="37657">MGQRANYIVLDKNKITIHYNHWRANCIAKDLYLGEKIFLDFVNNCTIVDEIMENNWIEGCVIIDKDNKELSFWTLEYSREYSVIDYYLKQLVLKWKGWNINILKNRMYDVEKILDIDYMSKQKIYPINIPSTEQIISDHVNEWISTTIIIKENASLFVTRTGSIPYESILSYGQKVITLIQNKKSYELLKEGEDGTYESVLIDIDHKKVFINENNSDVLKSCKELWSDYEIVSSDFGYIEILRIAGLDTANLELSVHDVKTQFEEMVRQNNDFNPYEMADKIEQEYGNVQFSASFSDSAKPKTTALNKLISSLKRFFGKKNQ</sequence>
<dbReference type="AlphaFoldDB" id="A0A1G6GJU6"/>